<feature type="domain" description="WxL" evidence="2">
    <location>
        <begin position="35"/>
        <end position="220"/>
    </location>
</feature>
<accession>A0A7X0Y287</accession>
<dbReference type="EMBL" id="JAARWN010000001">
    <property type="protein sequence ID" value="MBC1935548.1"/>
    <property type="molecule type" value="Genomic_DNA"/>
</dbReference>
<gene>
    <name evidence="3" type="ORF">HCA69_04160</name>
</gene>
<proteinExistence type="predicted"/>
<dbReference type="Pfam" id="PF13731">
    <property type="entry name" value="WxL"/>
    <property type="match status" value="1"/>
</dbReference>
<reference evidence="3 4" key="1">
    <citation type="submission" date="2020-03" db="EMBL/GenBank/DDBJ databases">
        <title>Soil Listeria distribution.</title>
        <authorList>
            <person name="Liao J."/>
            <person name="Wiedmann M."/>
        </authorList>
    </citation>
    <scope>NUCLEOTIDE SEQUENCE [LARGE SCALE GENOMIC DNA]</scope>
    <source>
        <strain evidence="3 4">FSL L7-0741</strain>
    </source>
</reference>
<evidence type="ECO:0000313" key="4">
    <source>
        <dbReference type="Proteomes" id="UP000535908"/>
    </source>
</evidence>
<keyword evidence="1" id="KW-0732">Signal</keyword>
<sequence length="222" mass="23054">MMKQKKMMAGLTIFGMTISVYAAGAGAAEFDGPDKATSEATVNVLPGSGVVDPPITNPIDPELPELPIDPVNPIEGPLRINYVSDLKFDDHTLTGREETIFSNDDVVGDTTIPAFVNVADLRGTGTGWTLKVSQTGELVEGGELQFKPVYNGADDKITTVGGNLNSDGDEIDIAIASENGGMGSNSILLGGTGGVALVIPHDAKAGDYNAALHWNVVADPTT</sequence>
<evidence type="ECO:0000313" key="3">
    <source>
        <dbReference type="EMBL" id="MBC1935548.1"/>
    </source>
</evidence>
<evidence type="ECO:0000256" key="1">
    <source>
        <dbReference type="SAM" id="SignalP"/>
    </source>
</evidence>
<organism evidence="3 4">
    <name type="scientific">Listeria grandensis</name>
    <dbReference type="NCBI Taxonomy" id="1494963"/>
    <lineage>
        <taxon>Bacteria</taxon>
        <taxon>Bacillati</taxon>
        <taxon>Bacillota</taxon>
        <taxon>Bacilli</taxon>
        <taxon>Bacillales</taxon>
        <taxon>Listeriaceae</taxon>
        <taxon>Listeria</taxon>
    </lineage>
</organism>
<evidence type="ECO:0000259" key="2">
    <source>
        <dbReference type="Pfam" id="PF13731"/>
    </source>
</evidence>
<dbReference type="AlphaFoldDB" id="A0A7X0Y287"/>
<dbReference type="Proteomes" id="UP000535908">
    <property type="component" value="Unassembled WGS sequence"/>
</dbReference>
<comment type="caution">
    <text evidence="3">The sequence shown here is derived from an EMBL/GenBank/DDBJ whole genome shotgun (WGS) entry which is preliminary data.</text>
</comment>
<protein>
    <submittedName>
        <fullName evidence="3">WxL domain-containing protein</fullName>
    </submittedName>
</protein>
<feature type="signal peptide" evidence="1">
    <location>
        <begin position="1"/>
        <end position="22"/>
    </location>
</feature>
<name>A0A7X0Y287_9LIST</name>
<dbReference type="InterPro" id="IPR027994">
    <property type="entry name" value="WxL_dom"/>
</dbReference>
<dbReference type="RefSeq" id="WP_185409039.1">
    <property type="nucleotide sequence ID" value="NZ_JAARRE010000001.1"/>
</dbReference>
<feature type="chain" id="PRO_5038606780" evidence="1">
    <location>
        <begin position="23"/>
        <end position="222"/>
    </location>
</feature>